<comment type="subcellular location">
    <subcellularLocation>
        <location evidence="1 6">Membrane</location>
        <topology evidence="1 6">Multi-pass membrane protein</topology>
    </subcellularLocation>
</comment>
<keyword evidence="3 6" id="KW-0812">Transmembrane</keyword>
<keyword evidence="5 6" id="KW-0472">Membrane</keyword>
<sequence>MTRRRREETSLDALLTSVAAVGLAEIGDKTQLLALLLVARFLAPWSILWGILVATLINHGVSAWLGTALADMLDPQTLTITVGFAFLAIGIWLLKPDDDEALDADNVRYGVFMTAFVLFFVAEIGDKTQVATVLLGARFDDVLAVTLGTTLGMVAANAPVLWVGHRFCRDLPLKTIHGVASLLFIAIGLWTLCIETGWLTG</sequence>
<dbReference type="GO" id="GO:0046873">
    <property type="term" value="F:metal ion transmembrane transporter activity"/>
    <property type="evidence" value="ECO:0007669"/>
    <property type="project" value="InterPro"/>
</dbReference>
<dbReference type="GO" id="GO:0016020">
    <property type="term" value="C:membrane"/>
    <property type="evidence" value="ECO:0007669"/>
    <property type="project" value="UniProtKB-SubCell"/>
</dbReference>
<evidence type="ECO:0000313" key="8">
    <source>
        <dbReference type="Proteomes" id="UP000000239"/>
    </source>
</evidence>
<evidence type="ECO:0000256" key="4">
    <source>
        <dbReference type="ARBA" id="ARBA00022989"/>
    </source>
</evidence>
<proteinExistence type="inferred from homology"/>
<dbReference type="PANTHER" id="PTHR12608">
    <property type="entry name" value="TRANSMEMBRANE PROTEIN HTP-1 RELATED"/>
    <property type="match status" value="1"/>
</dbReference>
<feature type="transmembrane region" description="Helical" evidence="6">
    <location>
        <begin position="142"/>
        <end position="164"/>
    </location>
</feature>
<feature type="transmembrane region" description="Helical" evidence="6">
    <location>
        <begin position="106"/>
        <end position="122"/>
    </location>
</feature>
<dbReference type="EMBL" id="CP000285">
    <property type="protein sequence ID" value="ABE59423.1"/>
    <property type="molecule type" value="Genomic_DNA"/>
</dbReference>
<dbReference type="Pfam" id="PF01169">
    <property type="entry name" value="GDT1"/>
    <property type="match status" value="2"/>
</dbReference>
<reference evidence="7 8" key="1">
    <citation type="journal article" date="2011" name="Stand. Genomic Sci.">
        <title>Complete genome sequence of the halophilic and highly halotolerant Chromohalobacter salexigens type strain (1H11(T)).</title>
        <authorList>
            <person name="Copeland A."/>
            <person name="O'Connor K."/>
            <person name="Lucas S."/>
            <person name="Lapidus A."/>
            <person name="Berry K.W."/>
            <person name="Detter J.C."/>
            <person name="Del Rio T.G."/>
            <person name="Hammon N."/>
            <person name="Dalin E."/>
            <person name="Tice H."/>
            <person name="Pitluck S."/>
            <person name="Bruce D."/>
            <person name="Goodwin L."/>
            <person name="Han C."/>
            <person name="Tapia R."/>
            <person name="Saunders E."/>
            <person name="Schmutz J."/>
            <person name="Brettin T."/>
            <person name="Larimer F."/>
            <person name="Land M."/>
            <person name="Hauser L."/>
            <person name="Vargas C."/>
            <person name="Nieto J.J."/>
            <person name="Kyrpides N.C."/>
            <person name="Ivanova N."/>
            <person name="Goker M."/>
            <person name="Klenk H.P."/>
            <person name="Csonka L.N."/>
            <person name="Woyke T."/>
        </authorList>
    </citation>
    <scope>NUCLEOTIDE SEQUENCE [LARGE SCALE GENOMIC DNA]</scope>
    <source>
        <strain evidence="8">ATCC BAA-138 / DSM 3043 / CIP 106854 / NCIMB 13768 / 1H11</strain>
    </source>
</reference>
<feature type="transmembrane region" description="Helical" evidence="6">
    <location>
        <begin position="77"/>
        <end position="94"/>
    </location>
</feature>
<gene>
    <name evidence="7" type="ordered locus">Csal_2072</name>
</gene>
<dbReference type="InterPro" id="IPR001727">
    <property type="entry name" value="GDT1-like"/>
</dbReference>
<feature type="transmembrane region" description="Helical" evidence="6">
    <location>
        <begin position="32"/>
        <end position="57"/>
    </location>
</feature>
<feature type="transmembrane region" description="Helical" evidence="6">
    <location>
        <begin position="176"/>
        <end position="199"/>
    </location>
</feature>
<dbReference type="HOGENOM" id="CLU_040186_2_1_6"/>
<dbReference type="AlphaFoldDB" id="Q1QVT5"/>
<evidence type="ECO:0000256" key="5">
    <source>
        <dbReference type="ARBA" id="ARBA00023136"/>
    </source>
</evidence>
<dbReference type="eggNOG" id="COG2119">
    <property type="taxonomic scope" value="Bacteria"/>
</dbReference>
<dbReference type="Proteomes" id="UP000000239">
    <property type="component" value="Chromosome"/>
</dbReference>
<dbReference type="KEGG" id="csa:Csal_2072"/>
<keyword evidence="4 6" id="KW-1133">Transmembrane helix</keyword>
<evidence type="ECO:0000256" key="1">
    <source>
        <dbReference type="ARBA" id="ARBA00004141"/>
    </source>
</evidence>
<organism evidence="7 8">
    <name type="scientific">Chromohalobacter israelensis (strain ATCC BAA-138 / DSM 3043 / CIP 106854 / NCIMB 13768 / 1H11)</name>
    <name type="common">Chromohalobacter salexigens</name>
    <dbReference type="NCBI Taxonomy" id="290398"/>
    <lineage>
        <taxon>Bacteria</taxon>
        <taxon>Pseudomonadati</taxon>
        <taxon>Pseudomonadota</taxon>
        <taxon>Gammaproteobacteria</taxon>
        <taxon>Oceanospirillales</taxon>
        <taxon>Halomonadaceae</taxon>
        <taxon>Chromohalobacter</taxon>
    </lineage>
</organism>
<dbReference type="PANTHER" id="PTHR12608:SF1">
    <property type="entry name" value="TRANSMEMBRANE PROTEIN 165"/>
    <property type="match status" value="1"/>
</dbReference>
<evidence type="ECO:0000313" key="7">
    <source>
        <dbReference type="EMBL" id="ABE59423.1"/>
    </source>
</evidence>
<keyword evidence="8" id="KW-1185">Reference proteome</keyword>
<protein>
    <recommendedName>
        <fullName evidence="6">GDT1 family protein</fullName>
    </recommendedName>
</protein>
<dbReference type="STRING" id="290398.Csal_2072"/>
<name>Q1QVT5_CHRI1</name>
<evidence type="ECO:0000256" key="2">
    <source>
        <dbReference type="ARBA" id="ARBA00009190"/>
    </source>
</evidence>
<comment type="similarity">
    <text evidence="2 6">Belongs to the GDT1 family.</text>
</comment>
<evidence type="ECO:0000256" key="6">
    <source>
        <dbReference type="RuleBase" id="RU365102"/>
    </source>
</evidence>
<evidence type="ECO:0000256" key="3">
    <source>
        <dbReference type="ARBA" id="ARBA00022692"/>
    </source>
</evidence>
<accession>Q1QVT5</accession>